<dbReference type="OrthoDB" id="2970140at2"/>
<sequence>MKNSSGFTLVETITAISLLLCLIIFLLPSLTHIRLMQKDLANERIAISYLHDELHTLSYTTPKLSNVYLGDQEIPFLIQFVEKSNLVEGCITWKTHLKKIKEVCLYAKDS</sequence>
<dbReference type="GO" id="GO:0030420">
    <property type="term" value="P:establishment of competence for transformation"/>
    <property type="evidence" value="ECO:0007669"/>
    <property type="project" value="UniProtKB-KW"/>
</dbReference>
<reference evidence="5" key="1">
    <citation type="submission" date="2016-10" db="EMBL/GenBank/DDBJ databases">
        <authorList>
            <person name="Varghese N."/>
            <person name="Submissions S."/>
        </authorList>
    </citation>
    <scope>NUCLEOTIDE SEQUENCE [LARGE SCALE GENOMIC DNA]</scope>
    <source>
        <strain evidence="5">FP5</strain>
    </source>
</reference>
<dbReference type="Pfam" id="PF07963">
    <property type="entry name" value="N_methyl"/>
    <property type="match status" value="1"/>
</dbReference>
<evidence type="ECO:0000256" key="3">
    <source>
        <dbReference type="SAM" id="Phobius"/>
    </source>
</evidence>
<accession>A0A1I2JJ77</accession>
<keyword evidence="3" id="KW-0472">Membrane</keyword>
<keyword evidence="2" id="KW-0178">Competence</keyword>
<feature type="transmembrane region" description="Helical" evidence="3">
    <location>
        <begin position="6"/>
        <end position="27"/>
    </location>
</feature>
<dbReference type="EMBL" id="FOOG01000001">
    <property type="protein sequence ID" value="SFF54138.1"/>
    <property type="molecule type" value="Genomic_DNA"/>
</dbReference>
<dbReference type="GO" id="GO:0009986">
    <property type="term" value="C:cell surface"/>
    <property type="evidence" value="ECO:0007669"/>
    <property type="project" value="UniProtKB-SubCell"/>
</dbReference>
<dbReference type="InterPro" id="IPR012902">
    <property type="entry name" value="N_methyl_site"/>
</dbReference>
<protein>
    <recommendedName>
        <fullName evidence="6">Prepilin-type N-terminal cleavage/methylation domain-containing protein</fullName>
    </recommendedName>
</protein>
<dbReference type="Proteomes" id="UP000198897">
    <property type="component" value="Unassembled WGS sequence"/>
</dbReference>
<evidence type="ECO:0000313" key="5">
    <source>
        <dbReference type="Proteomes" id="UP000198897"/>
    </source>
</evidence>
<evidence type="ECO:0000313" key="4">
    <source>
        <dbReference type="EMBL" id="SFF54138.1"/>
    </source>
</evidence>
<keyword evidence="3" id="KW-1133">Transmembrane helix</keyword>
<keyword evidence="3" id="KW-0812">Transmembrane</keyword>
<dbReference type="RefSeq" id="WP_089749187.1">
    <property type="nucleotide sequence ID" value="NZ_FOOG01000001.1"/>
</dbReference>
<comment type="subcellular location">
    <subcellularLocation>
        <location evidence="1">Cell surface</location>
    </subcellularLocation>
</comment>
<evidence type="ECO:0008006" key="6">
    <source>
        <dbReference type="Google" id="ProtNLM"/>
    </source>
</evidence>
<gene>
    <name evidence="4" type="ORF">SAMN05216353_101171</name>
</gene>
<evidence type="ECO:0000256" key="2">
    <source>
        <dbReference type="ARBA" id="ARBA00023287"/>
    </source>
</evidence>
<proteinExistence type="predicted"/>
<keyword evidence="5" id="KW-1185">Reference proteome</keyword>
<evidence type="ECO:0000256" key="1">
    <source>
        <dbReference type="ARBA" id="ARBA00004241"/>
    </source>
</evidence>
<name>A0A1I2JJ77_9BACI</name>
<organism evidence="4 5">
    <name type="scientific">Halobacillus alkaliphilus</name>
    <dbReference type="NCBI Taxonomy" id="396056"/>
    <lineage>
        <taxon>Bacteria</taxon>
        <taxon>Bacillati</taxon>
        <taxon>Bacillota</taxon>
        <taxon>Bacilli</taxon>
        <taxon>Bacillales</taxon>
        <taxon>Bacillaceae</taxon>
        <taxon>Halobacillus</taxon>
    </lineage>
</organism>
<dbReference type="AlphaFoldDB" id="A0A1I2JJ77"/>